<evidence type="ECO:0000313" key="4">
    <source>
        <dbReference type="EMBL" id="CAH1106434.1"/>
    </source>
</evidence>
<dbReference type="OrthoDB" id="10052065at2759"/>
<keyword evidence="1" id="KW-0479">Metal-binding</keyword>
<sequence length="905" mass="102937">MEKRQTKLSKILLQFEQITDEKLSVVDNLDLIINQIFSAVDHVKKKQENMKTKDVSYIHTYCIDVLKQLTEINSLLENLIEDNPLKNLHIEEHTFVPPSSDKKNETDLASNLAILVKSENGVSNSEVESEVFCRSISEKYPYHGTECTEQIANEEAQTVCHPICQTDTDEIQNLKKTLQMWSQKYGLNKTNLSNMTDYYEKSSTSFAQCSTASKESFILPERSNLGANNIKIIEIPERDTNQDYSESKCDKKVISTDTSCSSDELTGNDSVNKSGSPLICFSDTGSTDSDLPGAISPLKEDSTLNKCNSTNLISNVKKSDKRIYTALEKINNNHRPQVKDNDSFACSVLPDIKLKPSGNVIQNFIPTAGGSQSKKKKDKKQKKDKLFYELKHKVPPKVGEMCVMSHVETPTEFYIHVVDEDTQKIDDFNQRIKDYFTKQDPKPEYKSKEAALNEIGRFCVVYLVQDNGWYRGEILNGYMNEKHDDVLLRLVDYGSTKLVSYKNLRKLKESMSHLPMLAIRCHFPLFYPPGSTNLNRLTEWPASSIEGLLNFSGIFSLDNKMQFFRIAYADLEENSLAVDLFIDEEGPEGSTLGEILMNIGLGVQILENYDENNMELEEFLGDIDTLEVDNINEAIIGYDPRDEARICKFTKSDGTCFKGKNCKLEHVPLSKDGFTTDQEAVFSEAMYPLILPPSGSIVMILITGYKDVCRFFAQIITKPYNAQKYKMDQEFYFLLEEMNSGKIVKTYEPFKVAPSIGEIVIFKHWKKWSRGIVREITMGDHAKQDVAHVFVVDFGEYAKVAIKELRKIKPHFLKLPFQAVECYIHNYEMNEKCSKTEASAFFHKNLYFHNFTAITMSSYPPLKVQLKNANGAMDVGETLGSMGFAVKRKVDMNISDNCPIEQYGQ</sequence>
<evidence type="ECO:0000256" key="1">
    <source>
        <dbReference type="PROSITE-ProRule" id="PRU00723"/>
    </source>
</evidence>
<dbReference type="GO" id="GO:0005737">
    <property type="term" value="C:cytoplasm"/>
    <property type="evidence" value="ECO:0007669"/>
    <property type="project" value="UniProtKB-ARBA"/>
</dbReference>
<protein>
    <recommendedName>
        <fullName evidence="6">Tudor domain-containing protein 1</fullName>
    </recommendedName>
</protein>
<keyword evidence="5" id="KW-1185">Reference proteome</keyword>
<dbReference type="PANTHER" id="PTHR16442:SF1">
    <property type="entry name" value="RING FINGER PROTEIN 17"/>
    <property type="match status" value="1"/>
</dbReference>
<dbReference type="PROSITE" id="PS50103">
    <property type="entry name" value="ZF_C3H1"/>
    <property type="match status" value="1"/>
</dbReference>
<keyword evidence="1" id="KW-0863">Zinc-finger</keyword>
<dbReference type="AlphaFoldDB" id="A0A9P0CX01"/>
<accession>A0A9P0CX01</accession>
<gene>
    <name evidence="4" type="ORF">PSYICH_LOCUS7092</name>
</gene>
<dbReference type="InterPro" id="IPR000571">
    <property type="entry name" value="Znf_CCCH"/>
</dbReference>
<dbReference type="EMBL" id="OV651814">
    <property type="protein sequence ID" value="CAH1106434.1"/>
    <property type="molecule type" value="Genomic_DNA"/>
</dbReference>
<proteinExistence type="predicted"/>
<evidence type="ECO:0000259" key="2">
    <source>
        <dbReference type="PROSITE" id="PS50103"/>
    </source>
</evidence>
<dbReference type="PROSITE" id="PS50304">
    <property type="entry name" value="TUDOR"/>
    <property type="match status" value="1"/>
</dbReference>
<evidence type="ECO:0000313" key="5">
    <source>
        <dbReference type="Proteomes" id="UP001153636"/>
    </source>
</evidence>
<feature type="zinc finger region" description="C3H1-type" evidence="1">
    <location>
        <begin position="641"/>
        <end position="669"/>
    </location>
</feature>
<dbReference type="Gene3D" id="2.30.30.140">
    <property type="match status" value="2"/>
</dbReference>
<dbReference type="Pfam" id="PF00567">
    <property type="entry name" value="TUDOR"/>
    <property type="match status" value="2"/>
</dbReference>
<dbReference type="PANTHER" id="PTHR16442">
    <property type="entry name" value="RING FINGER PROTEIN 17"/>
    <property type="match status" value="1"/>
</dbReference>
<dbReference type="Proteomes" id="UP001153636">
    <property type="component" value="Chromosome 2"/>
</dbReference>
<dbReference type="InterPro" id="IPR035437">
    <property type="entry name" value="SNase_OB-fold_sf"/>
</dbReference>
<keyword evidence="1" id="KW-0862">Zinc</keyword>
<dbReference type="SUPFAM" id="SSF63748">
    <property type="entry name" value="Tudor/PWWP/MBT"/>
    <property type="match status" value="2"/>
</dbReference>
<evidence type="ECO:0000259" key="3">
    <source>
        <dbReference type="PROSITE" id="PS50304"/>
    </source>
</evidence>
<dbReference type="Gene3D" id="2.40.50.90">
    <property type="match status" value="1"/>
</dbReference>
<name>A0A9P0CX01_9CUCU</name>
<dbReference type="SMART" id="SM00333">
    <property type="entry name" value="TUDOR"/>
    <property type="match status" value="2"/>
</dbReference>
<organism evidence="4 5">
    <name type="scientific">Psylliodes chrysocephalus</name>
    <dbReference type="NCBI Taxonomy" id="3402493"/>
    <lineage>
        <taxon>Eukaryota</taxon>
        <taxon>Metazoa</taxon>
        <taxon>Ecdysozoa</taxon>
        <taxon>Arthropoda</taxon>
        <taxon>Hexapoda</taxon>
        <taxon>Insecta</taxon>
        <taxon>Pterygota</taxon>
        <taxon>Neoptera</taxon>
        <taxon>Endopterygota</taxon>
        <taxon>Coleoptera</taxon>
        <taxon>Polyphaga</taxon>
        <taxon>Cucujiformia</taxon>
        <taxon>Chrysomeloidea</taxon>
        <taxon>Chrysomelidae</taxon>
        <taxon>Galerucinae</taxon>
        <taxon>Alticini</taxon>
        <taxon>Psylliodes</taxon>
    </lineage>
</organism>
<dbReference type="GO" id="GO:0008270">
    <property type="term" value="F:zinc ion binding"/>
    <property type="evidence" value="ECO:0007669"/>
    <property type="project" value="UniProtKB-KW"/>
</dbReference>
<evidence type="ECO:0008006" key="6">
    <source>
        <dbReference type="Google" id="ProtNLM"/>
    </source>
</evidence>
<dbReference type="InterPro" id="IPR002999">
    <property type="entry name" value="Tudor"/>
</dbReference>
<feature type="domain" description="C3H1-type" evidence="2">
    <location>
        <begin position="641"/>
        <end position="669"/>
    </location>
</feature>
<feature type="domain" description="Tudor" evidence="3">
    <location>
        <begin position="452"/>
        <end position="514"/>
    </location>
</feature>
<reference evidence="4" key="1">
    <citation type="submission" date="2022-01" db="EMBL/GenBank/DDBJ databases">
        <authorList>
            <person name="King R."/>
        </authorList>
    </citation>
    <scope>NUCLEOTIDE SEQUENCE</scope>
</reference>